<dbReference type="InterPro" id="IPR003439">
    <property type="entry name" value="ABC_transporter-like_ATP-bd"/>
</dbReference>
<dbReference type="OrthoDB" id="9805029at2"/>
<dbReference type="Gene3D" id="3.40.50.300">
    <property type="entry name" value="P-loop containing nucleotide triphosphate hydrolases"/>
    <property type="match status" value="2"/>
</dbReference>
<protein>
    <submittedName>
        <fullName evidence="4">ABC transporter ATP-binding protein</fullName>
    </submittedName>
</protein>
<feature type="domain" description="ABC transporter" evidence="3">
    <location>
        <begin position="12"/>
        <end position="247"/>
    </location>
</feature>
<gene>
    <name evidence="4" type="ORF">RC74_03405</name>
</gene>
<dbReference type="PANTHER" id="PTHR43790">
    <property type="entry name" value="CARBOHYDRATE TRANSPORT ATP-BINDING PROTEIN MG119-RELATED"/>
    <property type="match status" value="1"/>
</dbReference>
<accession>A0A126UWL5</accession>
<dbReference type="CDD" id="cd03215">
    <property type="entry name" value="ABC_Carb_Monos_II"/>
    <property type="match status" value="1"/>
</dbReference>
<keyword evidence="1" id="KW-0547">Nucleotide-binding</keyword>
<dbReference type="RefSeq" id="WP_039002984.1">
    <property type="nucleotide sequence ID" value="NZ_CP014327.1"/>
</dbReference>
<reference evidence="4 5" key="1">
    <citation type="submission" date="2016-02" db="EMBL/GenBank/DDBJ databases">
        <title>Complete genome sequence of Halocynthiibacter arcticus PAMC 20958t from arctic marine sediment.</title>
        <authorList>
            <person name="Lee Y.M."/>
            <person name="Baek K."/>
            <person name="Lee H.K."/>
            <person name="Shin S.C."/>
        </authorList>
    </citation>
    <scope>NUCLEOTIDE SEQUENCE [LARGE SCALE GENOMIC DNA]</scope>
    <source>
        <strain evidence="4">PAMC 20958</strain>
    </source>
</reference>
<dbReference type="SMART" id="SM00382">
    <property type="entry name" value="AAA"/>
    <property type="match status" value="1"/>
</dbReference>
<dbReference type="InterPro" id="IPR017871">
    <property type="entry name" value="ABC_transporter-like_CS"/>
</dbReference>
<keyword evidence="2 4" id="KW-0067">ATP-binding</keyword>
<dbReference type="PROSITE" id="PS50893">
    <property type="entry name" value="ABC_TRANSPORTER_2"/>
    <property type="match status" value="2"/>
</dbReference>
<evidence type="ECO:0000259" key="3">
    <source>
        <dbReference type="PROSITE" id="PS50893"/>
    </source>
</evidence>
<feature type="domain" description="ABC transporter" evidence="3">
    <location>
        <begin position="266"/>
        <end position="510"/>
    </location>
</feature>
<evidence type="ECO:0000256" key="1">
    <source>
        <dbReference type="ARBA" id="ARBA00022741"/>
    </source>
</evidence>
<dbReference type="KEGG" id="hat:RC74_03405"/>
<sequence length="511" mass="56197">MTANFLQNAPEIEAVALSKSFGGFKALSNVTMRVKAGSFHALLGENGAGKSTLVKCMMGYHSPDEGDLLIDGRRGEISSPRVAQSFGLGMVYQNFTLVPSLTGIENLLITRNDSALIIDWTKERARVDAVMETMPFRVPLDRPVSDLASGEKQKLEILKQLYLGTRFLILDEPTSVLTPDEADEVLGVVRELTQSGRMTALIISHRFREVMGYTDAVTVLRHGALVGHRKTSETCEAELGQMMVGTSFLEVAHVARPKPAVKTPVLSVRNLRVTTKGQPDRLNIDALDVNAGEILGIAGISGNGQRELFECIAGQQPDHHGTISVSGQPFRPTRKSLRSLGVRFLPEEPLHNSAVAEMSLVDNLSFSSFEWTRKTELRFFPSRRELRRKARRLVTEFGIKARSLDAPVGELSGGNVQRMALARELSQSARLLVVANPCFGLDFVAAHDIRRRLTLARNEGAAILLISEDLDELLEISDELAVLYEGQLVRCDLTEENARDRIGQLMAGSEL</sequence>
<dbReference type="PANTHER" id="PTHR43790:SF4">
    <property type="entry name" value="GUANOSINE IMPORT ATP-BINDING PROTEIN NUPO"/>
    <property type="match status" value="1"/>
</dbReference>
<dbReference type="Pfam" id="PF00005">
    <property type="entry name" value="ABC_tran"/>
    <property type="match status" value="2"/>
</dbReference>
<organism evidence="4 5">
    <name type="scientific">Falsihalocynthiibacter arcticus</name>
    <dbReference type="NCBI Taxonomy" id="1579316"/>
    <lineage>
        <taxon>Bacteria</taxon>
        <taxon>Pseudomonadati</taxon>
        <taxon>Pseudomonadota</taxon>
        <taxon>Alphaproteobacteria</taxon>
        <taxon>Rhodobacterales</taxon>
        <taxon>Roseobacteraceae</taxon>
        <taxon>Falsihalocynthiibacter</taxon>
    </lineage>
</organism>
<dbReference type="CDD" id="cd03216">
    <property type="entry name" value="ABC_Carb_Monos_I"/>
    <property type="match status" value="1"/>
</dbReference>
<dbReference type="InterPro" id="IPR003593">
    <property type="entry name" value="AAA+_ATPase"/>
</dbReference>
<keyword evidence="5" id="KW-1185">Reference proteome</keyword>
<dbReference type="Proteomes" id="UP000070371">
    <property type="component" value="Chromosome"/>
</dbReference>
<dbReference type="GO" id="GO:0016887">
    <property type="term" value="F:ATP hydrolysis activity"/>
    <property type="evidence" value="ECO:0007669"/>
    <property type="project" value="InterPro"/>
</dbReference>
<name>A0A126UWL5_9RHOB</name>
<proteinExistence type="predicted"/>
<dbReference type="GO" id="GO:0005524">
    <property type="term" value="F:ATP binding"/>
    <property type="evidence" value="ECO:0007669"/>
    <property type="project" value="UniProtKB-KW"/>
</dbReference>
<dbReference type="AlphaFoldDB" id="A0A126UWL5"/>
<dbReference type="EMBL" id="CP014327">
    <property type="protein sequence ID" value="AML50440.1"/>
    <property type="molecule type" value="Genomic_DNA"/>
</dbReference>
<evidence type="ECO:0000256" key="2">
    <source>
        <dbReference type="ARBA" id="ARBA00022840"/>
    </source>
</evidence>
<dbReference type="InterPro" id="IPR050107">
    <property type="entry name" value="ABC_carbohydrate_import_ATPase"/>
</dbReference>
<dbReference type="SUPFAM" id="SSF52540">
    <property type="entry name" value="P-loop containing nucleoside triphosphate hydrolases"/>
    <property type="match status" value="2"/>
</dbReference>
<dbReference type="STRING" id="1579316.RC74_03405"/>
<evidence type="ECO:0000313" key="5">
    <source>
        <dbReference type="Proteomes" id="UP000070371"/>
    </source>
</evidence>
<evidence type="ECO:0000313" key="4">
    <source>
        <dbReference type="EMBL" id="AML50440.1"/>
    </source>
</evidence>
<dbReference type="PROSITE" id="PS00211">
    <property type="entry name" value="ABC_TRANSPORTER_1"/>
    <property type="match status" value="1"/>
</dbReference>
<dbReference type="InterPro" id="IPR027417">
    <property type="entry name" value="P-loop_NTPase"/>
</dbReference>